<feature type="chain" id="PRO_5043483650" description="Oplophorus-luciferin 2-monooxygenase non-catalytic subunit" evidence="3">
    <location>
        <begin position="24"/>
        <end position="258"/>
    </location>
</feature>
<evidence type="ECO:0000256" key="2">
    <source>
        <dbReference type="ARBA" id="ARBA00022737"/>
    </source>
</evidence>
<dbReference type="AlphaFoldDB" id="A0AAV2SYK7"/>
<dbReference type="Pfam" id="PF13855">
    <property type="entry name" value="LRR_8"/>
    <property type="match status" value="1"/>
</dbReference>
<organism evidence="4 5">
    <name type="scientific">Meganyctiphanes norvegica</name>
    <name type="common">Northern krill</name>
    <name type="synonym">Thysanopoda norvegica</name>
    <dbReference type="NCBI Taxonomy" id="48144"/>
    <lineage>
        <taxon>Eukaryota</taxon>
        <taxon>Metazoa</taxon>
        <taxon>Ecdysozoa</taxon>
        <taxon>Arthropoda</taxon>
        <taxon>Crustacea</taxon>
        <taxon>Multicrustacea</taxon>
        <taxon>Malacostraca</taxon>
        <taxon>Eumalacostraca</taxon>
        <taxon>Eucarida</taxon>
        <taxon>Euphausiacea</taxon>
        <taxon>Euphausiidae</taxon>
        <taxon>Meganyctiphanes</taxon>
    </lineage>
</organism>
<comment type="caution">
    <text evidence="4">The sequence shown here is derived from an EMBL/GenBank/DDBJ whole genome shotgun (WGS) entry which is preliminary data.</text>
</comment>
<dbReference type="Proteomes" id="UP001497623">
    <property type="component" value="Unassembled WGS sequence"/>
</dbReference>
<dbReference type="InterPro" id="IPR001611">
    <property type="entry name" value="Leu-rich_rpt"/>
</dbReference>
<dbReference type="PANTHER" id="PTHR24366">
    <property type="entry name" value="IG(IMMUNOGLOBULIN) AND LRR(LEUCINE RICH REPEAT) DOMAINS"/>
    <property type="match status" value="1"/>
</dbReference>
<reference evidence="4 5" key="1">
    <citation type="submission" date="2024-05" db="EMBL/GenBank/DDBJ databases">
        <authorList>
            <person name="Wallberg A."/>
        </authorList>
    </citation>
    <scope>NUCLEOTIDE SEQUENCE [LARGE SCALE GENOMIC DNA]</scope>
</reference>
<evidence type="ECO:0008006" key="6">
    <source>
        <dbReference type="Google" id="ProtNLM"/>
    </source>
</evidence>
<name>A0AAV2SYK7_MEGNR</name>
<evidence type="ECO:0000256" key="1">
    <source>
        <dbReference type="ARBA" id="ARBA00022614"/>
    </source>
</evidence>
<keyword evidence="2" id="KW-0677">Repeat</keyword>
<evidence type="ECO:0000313" key="5">
    <source>
        <dbReference type="Proteomes" id="UP001497623"/>
    </source>
</evidence>
<dbReference type="PROSITE" id="PS51257">
    <property type="entry name" value="PROKAR_LIPOPROTEIN"/>
    <property type="match status" value="1"/>
</dbReference>
<keyword evidence="1" id="KW-0433">Leucine-rich repeat</keyword>
<evidence type="ECO:0000256" key="3">
    <source>
        <dbReference type="SAM" id="SignalP"/>
    </source>
</evidence>
<dbReference type="Gene3D" id="3.80.10.10">
    <property type="entry name" value="Ribonuclease Inhibitor"/>
    <property type="match status" value="1"/>
</dbReference>
<dbReference type="SUPFAM" id="SSF52058">
    <property type="entry name" value="L domain-like"/>
    <property type="match status" value="1"/>
</dbReference>
<dbReference type="EMBL" id="CAXKWB010147472">
    <property type="protein sequence ID" value="CAL4247338.1"/>
    <property type="molecule type" value="Genomic_DNA"/>
</dbReference>
<feature type="non-terminal residue" evidence="4">
    <location>
        <position position="258"/>
    </location>
</feature>
<dbReference type="InterPro" id="IPR032675">
    <property type="entry name" value="LRR_dom_sf"/>
</dbReference>
<evidence type="ECO:0000313" key="4">
    <source>
        <dbReference type="EMBL" id="CAL4247338.1"/>
    </source>
</evidence>
<protein>
    <recommendedName>
        <fullName evidence="6">Oplophorus-luciferin 2-monooxygenase non-catalytic subunit</fullName>
    </recommendedName>
</protein>
<dbReference type="PANTHER" id="PTHR24366:SF96">
    <property type="entry name" value="LEUCINE RICH REPEAT CONTAINING 53"/>
    <property type="match status" value="1"/>
</dbReference>
<keyword evidence="3" id="KW-0732">Signal</keyword>
<gene>
    <name evidence="4" type="ORF">MNOR_LOCUS41290</name>
</gene>
<proteinExistence type="predicted"/>
<sequence>MTGLRLAYVFLFLASCYIQCCYGVDSIIGHDDPYYRTLPCPNPEDIAPCACFYFNEGMHMNCTHISDDEELHQVFHSLIPFPAFRSLSLPTERLTTLSETVFGEVTFENVEIHCQSGIHNKDCDETLTTIDPNTFMKSVSTLRSLEIYISNISEFPFDTIGEYLNIDTFRLTNSPLATFPTINSETLKELYLINNTFREIPAHVLDGVPKLTHLQLQHNNIDSLAKAFMKLKVLLNLVNYSSQLTRLHRTRFDLSGPS</sequence>
<accession>A0AAV2SYK7</accession>
<feature type="signal peptide" evidence="3">
    <location>
        <begin position="1"/>
        <end position="23"/>
    </location>
</feature>
<keyword evidence="5" id="KW-1185">Reference proteome</keyword>